<dbReference type="GO" id="GO:0003677">
    <property type="term" value="F:DNA binding"/>
    <property type="evidence" value="ECO:0007669"/>
    <property type="project" value="InterPro"/>
</dbReference>
<comment type="caution">
    <text evidence="4">The sequence shown here is derived from an EMBL/GenBank/DDBJ whole genome shotgun (WGS) entry which is preliminary data.</text>
</comment>
<sequence length="236" mass="26601">MIRALLVDDEKHAREELVALLEATGEFELLPACANALEALRSIRKFQPQVLFLDIAMPVVDGFALLSMIDSELMPHVVFVTAYDDYALQSFEEKTLDYLLKPVAPERLAKTVGKLKELLGNNAEPRHRLPELKRIPCLKGKRIKLIAPEDIDYVRSDASGIHLHTEDGSFFTELTLRVLARSPQLLQCHKQYLVNIEKIDEISLLEGGLGEILTHGGTRLPVSRRYLRQLKQALGL</sequence>
<dbReference type="Gene3D" id="3.40.50.2300">
    <property type="match status" value="1"/>
</dbReference>
<proteinExistence type="predicted"/>
<evidence type="ECO:0000259" key="3">
    <source>
        <dbReference type="PROSITE" id="PS50930"/>
    </source>
</evidence>
<dbReference type="SMART" id="SM00448">
    <property type="entry name" value="REC"/>
    <property type="match status" value="1"/>
</dbReference>
<feature type="domain" description="Response regulatory" evidence="2">
    <location>
        <begin position="3"/>
        <end position="116"/>
    </location>
</feature>
<organism evidence="4 5">
    <name type="scientific">Geothermobacter ehrlichii</name>
    <dbReference type="NCBI Taxonomy" id="213224"/>
    <lineage>
        <taxon>Bacteria</taxon>
        <taxon>Pseudomonadati</taxon>
        <taxon>Thermodesulfobacteriota</taxon>
        <taxon>Desulfuromonadia</taxon>
        <taxon>Desulfuromonadales</taxon>
        <taxon>Geothermobacteraceae</taxon>
        <taxon>Geothermobacter</taxon>
    </lineage>
</organism>
<dbReference type="InterPro" id="IPR011006">
    <property type="entry name" value="CheY-like_superfamily"/>
</dbReference>
<dbReference type="RefSeq" id="WP_148896202.1">
    <property type="nucleotide sequence ID" value="NZ_VNIB01000008.1"/>
</dbReference>
<dbReference type="SMART" id="SM00850">
    <property type="entry name" value="LytTR"/>
    <property type="match status" value="1"/>
</dbReference>
<feature type="modified residue" description="4-aspartylphosphate" evidence="1">
    <location>
        <position position="54"/>
    </location>
</feature>
<dbReference type="GO" id="GO:0000156">
    <property type="term" value="F:phosphorelay response regulator activity"/>
    <property type="evidence" value="ECO:0007669"/>
    <property type="project" value="InterPro"/>
</dbReference>
<dbReference type="Pfam" id="PF00072">
    <property type="entry name" value="Response_reg"/>
    <property type="match status" value="1"/>
</dbReference>
<evidence type="ECO:0000313" key="5">
    <source>
        <dbReference type="Proteomes" id="UP000324159"/>
    </source>
</evidence>
<dbReference type="InterPro" id="IPR001789">
    <property type="entry name" value="Sig_transdc_resp-reg_receiver"/>
</dbReference>
<name>A0A5D3WIR9_9BACT</name>
<dbReference type="Proteomes" id="UP000324159">
    <property type="component" value="Unassembled WGS sequence"/>
</dbReference>
<dbReference type="Pfam" id="PF04397">
    <property type="entry name" value="LytTR"/>
    <property type="match status" value="1"/>
</dbReference>
<dbReference type="PANTHER" id="PTHR37299">
    <property type="entry name" value="TRANSCRIPTIONAL REGULATOR-RELATED"/>
    <property type="match status" value="1"/>
</dbReference>
<feature type="domain" description="HTH LytTR-type" evidence="3">
    <location>
        <begin position="135"/>
        <end position="236"/>
    </location>
</feature>
<dbReference type="OrthoDB" id="9808843at2"/>
<dbReference type="EMBL" id="VNIB01000008">
    <property type="protein sequence ID" value="TYO98128.1"/>
    <property type="molecule type" value="Genomic_DNA"/>
</dbReference>
<evidence type="ECO:0000256" key="1">
    <source>
        <dbReference type="PROSITE-ProRule" id="PRU00169"/>
    </source>
</evidence>
<dbReference type="PROSITE" id="PS50930">
    <property type="entry name" value="HTH_LYTTR"/>
    <property type="match status" value="1"/>
</dbReference>
<protein>
    <submittedName>
        <fullName evidence="4">LytTR family two component transcriptional regulator</fullName>
    </submittedName>
</protein>
<dbReference type="AlphaFoldDB" id="A0A5D3WIR9"/>
<keyword evidence="1" id="KW-0597">Phosphoprotein</keyword>
<dbReference type="Gene3D" id="2.40.50.1020">
    <property type="entry name" value="LytTr DNA-binding domain"/>
    <property type="match status" value="1"/>
</dbReference>
<accession>A0A5D3WIR9</accession>
<dbReference type="PANTHER" id="PTHR37299:SF1">
    <property type="entry name" value="STAGE 0 SPORULATION PROTEIN A HOMOLOG"/>
    <property type="match status" value="1"/>
</dbReference>
<evidence type="ECO:0000259" key="2">
    <source>
        <dbReference type="PROSITE" id="PS50110"/>
    </source>
</evidence>
<dbReference type="NCBIfam" id="NF008677">
    <property type="entry name" value="PRK11697.1"/>
    <property type="match status" value="1"/>
</dbReference>
<gene>
    <name evidence="4" type="ORF">EDC39_10865</name>
</gene>
<keyword evidence="5" id="KW-1185">Reference proteome</keyword>
<dbReference type="SUPFAM" id="SSF52172">
    <property type="entry name" value="CheY-like"/>
    <property type="match status" value="1"/>
</dbReference>
<dbReference type="InterPro" id="IPR007492">
    <property type="entry name" value="LytTR_DNA-bd_dom"/>
</dbReference>
<dbReference type="InterPro" id="IPR046947">
    <property type="entry name" value="LytR-like"/>
</dbReference>
<evidence type="ECO:0000313" key="4">
    <source>
        <dbReference type="EMBL" id="TYO98128.1"/>
    </source>
</evidence>
<reference evidence="4 5" key="1">
    <citation type="submission" date="2019-07" db="EMBL/GenBank/DDBJ databases">
        <title>Genomic Encyclopedia of Type Strains, Phase IV (KMG-IV): sequencing the most valuable type-strain genomes for metagenomic binning, comparative biology and taxonomic classification.</title>
        <authorList>
            <person name="Goeker M."/>
        </authorList>
    </citation>
    <scope>NUCLEOTIDE SEQUENCE [LARGE SCALE GENOMIC DNA]</scope>
    <source>
        <strain evidence="4 5">SS015</strain>
    </source>
</reference>
<dbReference type="PROSITE" id="PS50110">
    <property type="entry name" value="RESPONSE_REGULATORY"/>
    <property type="match status" value="1"/>
</dbReference>